<reference evidence="2" key="1">
    <citation type="journal article" date="2019" name="Int. J. Syst. Evol. Microbiol.">
        <title>The Global Catalogue of Microorganisms (GCM) 10K type strain sequencing project: providing services to taxonomists for standard genome sequencing and annotation.</title>
        <authorList>
            <consortium name="The Broad Institute Genomics Platform"/>
            <consortium name="The Broad Institute Genome Sequencing Center for Infectious Disease"/>
            <person name="Wu L."/>
            <person name="Ma J."/>
        </authorList>
    </citation>
    <scope>NUCLEOTIDE SEQUENCE [LARGE SCALE GENOMIC DNA]</scope>
    <source>
        <strain evidence="2">JCM 18014</strain>
    </source>
</reference>
<evidence type="ECO:0000313" key="2">
    <source>
        <dbReference type="Proteomes" id="UP001500518"/>
    </source>
</evidence>
<proteinExistence type="predicted"/>
<organism evidence="1 2">
    <name type="scientific">Erythrobacter westpacificensis</name>
    <dbReference type="NCBI Taxonomy" id="1055231"/>
    <lineage>
        <taxon>Bacteria</taxon>
        <taxon>Pseudomonadati</taxon>
        <taxon>Pseudomonadota</taxon>
        <taxon>Alphaproteobacteria</taxon>
        <taxon>Sphingomonadales</taxon>
        <taxon>Erythrobacteraceae</taxon>
        <taxon>Erythrobacter/Porphyrobacter group</taxon>
        <taxon>Erythrobacter</taxon>
    </lineage>
</organism>
<gene>
    <name evidence="1" type="ORF">GCM10023208_14980</name>
</gene>
<name>A0ABP9KBG9_9SPHN</name>
<comment type="caution">
    <text evidence="1">The sequence shown here is derived from an EMBL/GenBank/DDBJ whole genome shotgun (WGS) entry which is preliminary data.</text>
</comment>
<protein>
    <submittedName>
        <fullName evidence="1">FixH family protein</fullName>
    </submittedName>
</protein>
<dbReference type="PIRSF" id="PIRSF011386">
    <property type="entry name" value="FixH"/>
    <property type="match status" value="1"/>
</dbReference>
<dbReference type="EMBL" id="BAABHV010000009">
    <property type="protein sequence ID" value="GAA5053245.1"/>
    <property type="molecule type" value="Genomic_DNA"/>
</dbReference>
<dbReference type="RefSeq" id="WP_346032481.1">
    <property type="nucleotide sequence ID" value="NZ_BAABHV010000009.1"/>
</dbReference>
<dbReference type="Proteomes" id="UP001500518">
    <property type="component" value="Unassembled WGS sequence"/>
</dbReference>
<dbReference type="InterPro" id="IPR018037">
    <property type="entry name" value="FixH_proteobacterial"/>
</dbReference>
<dbReference type="Pfam" id="PF05751">
    <property type="entry name" value="FixH"/>
    <property type="match status" value="1"/>
</dbReference>
<dbReference type="InterPro" id="IPR008620">
    <property type="entry name" value="FixH"/>
</dbReference>
<sequence length="152" mass="16868">MAKTSRKRFTGWHMTGILVAFFGSVAAVNFTMASYASSTFGGIVVENSYVASQEFNGWLEQARESEALGWQAVTTWRPDGRLVVSVSEAPDYLTAQATARHPLGRKPDQMIAFTRIGEGAYLSDEGLPEGRWTLRLELTDGVSTWRREEDLS</sequence>
<evidence type="ECO:0000313" key="1">
    <source>
        <dbReference type="EMBL" id="GAA5053245.1"/>
    </source>
</evidence>
<accession>A0ABP9KBG9</accession>
<keyword evidence="2" id="KW-1185">Reference proteome</keyword>